<accession>A0AAR5PQJ6</accession>
<organism evidence="2 3">
    <name type="scientific">Dendroctonus ponderosae</name>
    <name type="common">Mountain pine beetle</name>
    <dbReference type="NCBI Taxonomy" id="77166"/>
    <lineage>
        <taxon>Eukaryota</taxon>
        <taxon>Metazoa</taxon>
        <taxon>Ecdysozoa</taxon>
        <taxon>Arthropoda</taxon>
        <taxon>Hexapoda</taxon>
        <taxon>Insecta</taxon>
        <taxon>Pterygota</taxon>
        <taxon>Neoptera</taxon>
        <taxon>Endopterygota</taxon>
        <taxon>Coleoptera</taxon>
        <taxon>Polyphaga</taxon>
        <taxon>Cucujiformia</taxon>
        <taxon>Curculionidae</taxon>
        <taxon>Scolytinae</taxon>
        <taxon>Dendroctonus</taxon>
    </lineage>
</organism>
<dbReference type="Proteomes" id="UP000019118">
    <property type="component" value="Unassembled WGS sequence"/>
</dbReference>
<dbReference type="EnsemblMetazoa" id="XM_019907736.1">
    <property type="protein sequence ID" value="XP_019763295.1"/>
    <property type="gene ID" value="LOC109539756"/>
</dbReference>
<reference evidence="3" key="1">
    <citation type="journal article" date="2013" name="Genome Biol.">
        <title>Draft genome of the mountain pine beetle, Dendroctonus ponderosae Hopkins, a major forest pest.</title>
        <authorList>
            <person name="Keeling C.I."/>
            <person name="Yuen M.M."/>
            <person name="Liao N.Y."/>
            <person name="Docking T.R."/>
            <person name="Chan S.K."/>
            <person name="Taylor G.A."/>
            <person name="Palmquist D.L."/>
            <person name="Jackman S.D."/>
            <person name="Nguyen A."/>
            <person name="Li M."/>
            <person name="Henderson H."/>
            <person name="Janes J.K."/>
            <person name="Zhao Y."/>
            <person name="Pandoh P."/>
            <person name="Moore R."/>
            <person name="Sperling F.A."/>
            <person name="Huber D.P."/>
            <person name="Birol I."/>
            <person name="Jones S.J."/>
            <person name="Bohlmann J."/>
        </authorList>
    </citation>
    <scope>NUCLEOTIDE SEQUENCE</scope>
</reference>
<evidence type="ECO:0000313" key="3">
    <source>
        <dbReference type="Proteomes" id="UP000019118"/>
    </source>
</evidence>
<protein>
    <submittedName>
        <fullName evidence="2">Uncharacterized protein</fullName>
    </submittedName>
</protein>
<feature type="region of interest" description="Disordered" evidence="1">
    <location>
        <begin position="554"/>
        <end position="582"/>
    </location>
</feature>
<evidence type="ECO:0000313" key="2">
    <source>
        <dbReference type="EnsemblMetazoa" id="XP_019763295.1"/>
    </source>
</evidence>
<keyword evidence="3" id="KW-1185">Reference proteome</keyword>
<feature type="compositionally biased region" description="Polar residues" evidence="1">
    <location>
        <begin position="554"/>
        <end position="567"/>
    </location>
</feature>
<evidence type="ECO:0000256" key="1">
    <source>
        <dbReference type="SAM" id="MobiDB-lite"/>
    </source>
</evidence>
<proteinExistence type="predicted"/>
<name>A0AAR5PQJ6_DENPD</name>
<feature type="compositionally biased region" description="Basic and acidic residues" evidence="1">
    <location>
        <begin position="568"/>
        <end position="582"/>
    </location>
</feature>
<dbReference type="GeneID" id="109539756"/>
<reference evidence="2" key="2">
    <citation type="submission" date="2024-08" db="UniProtKB">
        <authorList>
            <consortium name="EnsemblMetazoa"/>
        </authorList>
    </citation>
    <scope>IDENTIFICATION</scope>
</reference>
<sequence>MNSGNYQQNYYENQPDNNCGQFYQSEADHFENNYEDPPSLRVPDTQLYADGVENMTEMFSRNPPFSDSVPPLEMPRRSVNVEQPSEYFYKVAPHHKPHYEPVVTPQPHKMRTNNYHYPHCTEYSTAVEDQVIHRRNEEIYIDEGGYYCEQYPQMKASPHVCKVHQNKMQTCALHQNYGALKMPPVEPSIKSKKLIKDVYIDYREKNFYGHKAARATPVRKQAVTVKTPKYFTRNPLSATGSKRASVLCLPVVSQADPALTKRKSKTNHQIRKNYPQTKTLFASAYEQSDTLSTHKMHSQGDVKEHLAPKGVETFLDNYDDNFEQSDDFYDVNPGNVNEREEQEFKEFAKFLKPRVPSSIKIRQEKLANMKAQKSLEPKLKLSLDKLLNRLQKCENAESIEKVSIGCSHEDPQVKNEKGKDKREVKIDKVESFNYETLSRKFSPTNEDSEVFNSGKAKPVSKWFGPVEPEKSVKLLRPMDDQCALDLHKSKSYIVDLIDRALSKELGTVPRDQVVFENLTPNKAVATISRQQKFQHRNGVSYEVTAALTDSIISNASAPPNLDSNQLVERSRSQGEMKEKSGEDGYIKQLKQLRWGHIRHIQHEARRLADLEEFLEKCGEIEY</sequence>
<dbReference type="KEGG" id="dpa:109539756"/>
<dbReference type="AlphaFoldDB" id="A0AAR5PQJ6"/>